<feature type="domain" description="EF-hand" evidence="6">
    <location>
        <begin position="343"/>
        <end position="378"/>
    </location>
</feature>
<dbReference type="GO" id="GO:0005509">
    <property type="term" value="F:calcium ion binding"/>
    <property type="evidence" value="ECO:0007669"/>
    <property type="project" value="InterPro"/>
</dbReference>
<keyword evidence="2" id="KW-0813">Transport</keyword>
<dbReference type="SUPFAM" id="SSF53822">
    <property type="entry name" value="Periplasmic binding protein-like I"/>
    <property type="match status" value="1"/>
</dbReference>
<dbReference type="GO" id="GO:0006865">
    <property type="term" value="P:amino acid transport"/>
    <property type="evidence" value="ECO:0007669"/>
    <property type="project" value="UniProtKB-KW"/>
</dbReference>
<dbReference type="PRINTS" id="PR00337">
    <property type="entry name" value="LEUILEVALBP"/>
</dbReference>
<evidence type="ECO:0000256" key="5">
    <source>
        <dbReference type="SAM" id="SignalP"/>
    </source>
</evidence>
<feature type="signal peptide" evidence="5">
    <location>
        <begin position="1"/>
        <end position="22"/>
    </location>
</feature>
<dbReference type="InterPro" id="IPR000709">
    <property type="entry name" value="Leu_Ile_Val-bd"/>
</dbReference>
<dbReference type="EMBL" id="VXRG01000094">
    <property type="protein sequence ID" value="MXY93994.1"/>
    <property type="molecule type" value="Genomic_DNA"/>
</dbReference>
<evidence type="ECO:0000313" key="7">
    <source>
        <dbReference type="EMBL" id="MXY93994.1"/>
    </source>
</evidence>
<dbReference type="PANTHER" id="PTHR47151:SF2">
    <property type="entry name" value="AMINO ACID BINDING PROTEIN"/>
    <property type="match status" value="1"/>
</dbReference>
<organism evidence="7">
    <name type="scientific">Caldilineaceae bacterium SB0664_bin_27</name>
    <dbReference type="NCBI Taxonomy" id="2605260"/>
    <lineage>
        <taxon>Bacteria</taxon>
        <taxon>Bacillati</taxon>
        <taxon>Chloroflexota</taxon>
        <taxon>Caldilineae</taxon>
        <taxon>Caldilineales</taxon>
        <taxon>Caldilineaceae</taxon>
    </lineage>
</organism>
<evidence type="ECO:0000256" key="2">
    <source>
        <dbReference type="ARBA" id="ARBA00022448"/>
    </source>
</evidence>
<dbReference type="InterPro" id="IPR028081">
    <property type="entry name" value="Leu-bd"/>
</dbReference>
<dbReference type="Pfam" id="PF13458">
    <property type="entry name" value="Peripla_BP_6"/>
    <property type="match status" value="1"/>
</dbReference>
<dbReference type="InterPro" id="IPR002048">
    <property type="entry name" value="EF_hand_dom"/>
</dbReference>
<name>A0A6B0YSC1_9CHLR</name>
<sequence>MPKQFAVLSLFLVAALMLAACAAPPAAEAPPAEAPVEEAPAGMSGKVVVAAGAMIRIGGSFALSGPVPDPGLDIRHGAELAIDDLNAAGGLEGFMFELVAEDGACDGTQGTNVGNKFAADRTIVAVTGGTCSGETFGLMPILQEARIPFVSPSATNPDITSAGCDVCNRVALSDALQGATDAGFVFGDLGFTKVAVVHDNSDYGKGLAEIFRNDITGLGAELTSFEGVQVGDTDFRAMLAKVGAAGPQAVFFAGYSTEAGLIAQQMTETPGLEDTAFMSVDGAYTQQYLQAAGGAAEGTYISFVAGADSEEMNAEFDAKYLEKYGVSPDELGPFHSQSYDSVKLIAAALAAVAAVDDNGNLVIDREELIAAIRSVDAFAGLTGTIKCDSIGECGAGGVQIYQVTDGAFVLVSGFGME</sequence>
<comment type="caution">
    <text evidence="7">The sequence shown here is derived from an EMBL/GenBank/DDBJ whole genome shotgun (WGS) entry which is preliminary data.</text>
</comment>
<dbReference type="PANTHER" id="PTHR47151">
    <property type="entry name" value="LEU/ILE/VAL-BINDING ABC TRANSPORTER SUBUNIT"/>
    <property type="match status" value="1"/>
</dbReference>
<evidence type="ECO:0000256" key="1">
    <source>
        <dbReference type="ARBA" id="ARBA00010062"/>
    </source>
</evidence>
<protein>
    <submittedName>
        <fullName evidence="7">Branched-chain amino acid ABC transporter substrate-binding protein</fullName>
    </submittedName>
</protein>
<keyword evidence="4" id="KW-0029">Amino-acid transport</keyword>
<dbReference type="PROSITE" id="PS50222">
    <property type="entry name" value="EF_HAND_2"/>
    <property type="match status" value="1"/>
</dbReference>
<feature type="chain" id="PRO_5025548850" evidence="5">
    <location>
        <begin position="23"/>
        <end position="417"/>
    </location>
</feature>
<gene>
    <name evidence="7" type="ORF">F4Y42_11175</name>
</gene>
<proteinExistence type="inferred from homology"/>
<evidence type="ECO:0000259" key="6">
    <source>
        <dbReference type="PROSITE" id="PS50222"/>
    </source>
</evidence>
<keyword evidence="3 5" id="KW-0732">Signal</keyword>
<dbReference type="Gene3D" id="3.40.50.2300">
    <property type="match status" value="2"/>
</dbReference>
<dbReference type="CDD" id="cd06342">
    <property type="entry name" value="PBP1_ABC_LIVBP-like"/>
    <property type="match status" value="1"/>
</dbReference>
<comment type="similarity">
    <text evidence="1">Belongs to the leucine-binding protein family.</text>
</comment>
<evidence type="ECO:0000256" key="4">
    <source>
        <dbReference type="ARBA" id="ARBA00022970"/>
    </source>
</evidence>
<dbReference type="InterPro" id="IPR028082">
    <property type="entry name" value="Peripla_BP_I"/>
</dbReference>
<dbReference type="AlphaFoldDB" id="A0A6B0YSC1"/>
<reference evidence="7" key="1">
    <citation type="submission" date="2019-09" db="EMBL/GenBank/DDBJ databases">
        <title>Characterisation of the sponge microbiome using genome-centric metagenomics.</title>
        <authorList>
            <person name="Engelberts J.P."/>
            <person name="Robbins S.J."/>
            <person name="De Goeij J.M."/>
            <person name="Aranda M."/>
            <person name="Bell S.C."/>
            <person name="Webster N.S."/>
        </authorList>
    </citation>
    <scope>NUCLEOTIDE SEQUENCE</scope>
    <source>
        <strain evidence="7">SB0664_bin_27</strain>
    </source>
</reference>
<accession>A0A6B0YSC1</accession>
<evidence type="ECO:0000256" key="3">
    <source>
        <dbReference type="ARBA" id="ARBA00022729"/>
    </source>
</evidence>
<dbReference type="PROSITE" id="PS51257">
    <property type="entry name" value="PROKAR_LIPOPROTEIN"/>
    <property type="match status" value="1"/>
</dbReference>